<feature type="region of interest" description="Disordered" evidence="1">
    <location>
        <begin position="1"/>
        <end position="45"/>
    </location>
</feature>
<sequence length="159" mass="15328">MILTCSGERRGRRTVQRPPAAGAAPGSSRAAAAAARDDASTGSVGSPALALATLARRAGGPRGRAAALACPAGGAESCAHVCSGHALSATGGASGPLRLQRSAPPPAGTPGSLASVCLSGSSGVSMGMDKMPIAYPRVLGAHGWLAILGRLGVPVLEAG</sequence>
<gene>
    <name evidence="2" type="ORF">PCOR1329_LOCUS70768</name>
</gene>
<evidence type="ECO:0000313" key="2">
    <source>
        <dbReference type="EMBL" id="CAK0890571.1"/>
    </source>
</evidence>
<protein>
    <submittedName>
        <fullName evidence="2">Uncharacterized protein</fullName>
    </submittedName>
</protein>
<proteinExistence type="predicted"/>
<organism evidence="2 3">
    <name type="scientific">Prorocentrum cordatum</name>
    <dbReference type="NCBI Taxonomy" id="2364126"/>
    <lineage>
        <taxon>Eukaryota</taxon>
        <taxon>Sar</taxon>
        <taxon>Alveolata</taxon>
        <taxon>Dinophyceae</taxon>
        <taxon>Prorocentrales</taxon>
        <taxon>Prorocentraceae</taxon>
        <taxon>Prorocentrum</taxon>
    </lineage>
</organism>
<feature type="compositionally biased region" description="Low complexity" evidence="1">
    <location>
        <begin position="17"/>
        <end position="34"/>
    </location>
</feature>
<keyword evidence="3" id="KW-1185">Reference proteome</keyword>
<dbReference type="EMBL" id="CAUYUJ010019370">
    <property type="protein sequence ID" value="CAK0890571.1"/>
    <property type="molecule type" value="Genomic_DNA"/>
</dbReference>
<dbReference type="Proteomes" id="UP001189429">
    <property type="component" value="Unassembled WGS sequence"/>
</dbReference>
<accession>A0ABN9WUP7</accession>
<comment type="caution">
    <text evidence="2">The sequence shown here is derived from an EMBL/GenBank/DDBJ whole genome shotgun (WGS) entry which is preliminary data.</text>
</comment>
<name>A0ABN9WUP7_9DINO</name>
<reference evidence="2" key="1">
    <citation type="submission" date="2023-10" db="EMBL/GenBank/DDBJ databases">
        <authorList>
            <person name="Chen Y."/>
            <person name="Shah S."/>
            <person name="Dougan E. K."/>
            <person name="Thang M."/>
            <person name="Chan C."/>
        </authorList>
    </citation>
    <scope>NUCLEOTIDE SEQUENCE [LARGE SCALE GENOMIC DNA]</scope>
</reference>
<evidence type="ECO:0000313" key="3">
    <source>
        <dbReference type="Proteomes" id="UP001189429"/>
    </source>
</evidence>
<evidence type="ECO:0000256" key="1">
    <source>
        <dbReference type="SAM" id="MobiDB-lite"/>
    </source>
</evidence>